<name>A0A812Y105_SYMPI</name>
<evidence type="ECO:0000313" key="3">
    <source>
        <dbReference type="Proteomes" id="UP000649617"/>
    </source>
</evidence>
<feature type="non-terminal residue" evidence="2">
    <location>
        <position position="59"/>
    </location>
</feature>
<organism evidence="2 3">
    <name type="scientific">Symbiodinium pilosum</name>
    <name type="common">Dinoflagellate</name>
    <dbReference type="NCBI Taxonomy" id="2952"/>
    <lineage>
        <taxon>Eukaryota</taxon>
        <taxon>Sar</taxon>
        <taxon>Alveolata</taxon>
        <taxon>Dinophyceae</taxon>
        <taxon>Suessiales</taxon>
        <taxon>Symbiodiniaceae</taxon>
        <taxon>Symbiodinium</taxon>
    </lineage>
</organism>
<protein>
    <submittedName>
        <fullName evidence="2">Uncharacterized protein</fullName>
    </submittedName>
</protein>
<comment type="caution">
    <text evidence="2">The sequence shown here is derived from an EMBL/GenBank/DDBJ whole genome shotgun (WGS) entry which is preliminary data.</text>
</comment>
<accession>A0A812Y105</accession>
<feature type="coiled-coil region" evidence="1">
    <location>
        <begin position="22"/>
        <end position="54"/>
    </location>
</feature>
<keyword evidence="1" id="KW-0175">Coiled coil</keyword>
<feature type="non-terminal residue" evidence="2">
    <location>
        <position position="1"/>
    </location>
</feature>
<gene>
    <name evidence="2" type="ORF">SPIL2461_LOCUS22222</name>
</gene>
<dbReference type="Proteomes" id="UP000649617">
    <property type="component" value="Unassembled WGS sequence"/>
</dbReference>
<evidence type="ECO:0000256" key="1">
    <source>
        <dbReference type="SAM" id="Coils"/>
    </source>
</evidence>
<reference evidence="2" key="1">
    <citation type="submission" date="2021-02" db="EMBL/GenBank/DDBJ databases">
        <authorList>
            <person name="Dougan E. K."/>
            <person name="Rhodes N."/>
            <person name="Thang M."/>
            <person name="Chan C."/>
        </authorList>
    </citation>
    <scope>NUCLEOTIDE SEQUENCE</scope>
</reference>
<keyword evidence="3" id="KW-1185">Reference proteome</keyword>
<proteinExistence type="predicted"/>
<sequence length="59" mass="6756">AKKAAEAKLTDLRKAEAKRKAKWRANKKIKAAEAKAKAKEREVLRREMEALAKRPILDE</sequence>
<evidence type="ECO:0000313" key="2">
    <source>
        <dbReference type="EMBL" id="CAE7761516.1"/>
    </source>
</evidence>
<dbReference type="EMBL" id="CAJNIZ010047069">
    <property type="protein sequence ID" value="CAE7761516.1"/>
    <property type="molecule type" value="Genomic_DNA"/>
</dbReference>
<dbReference type="AlphaFoldDB" id="A0A812Y105"/>